<keyword evidence="6" id="KW-1185">Reference proteome</keyword>
<name>A0A8S0SQL6_OLEEU</name>
<evidence type="ECO:0000313" key="5">
    <source>
        <dbReference type="EMBL" id="CAA2994656.1"/>
    </source>
</evidence>
<dbReference type="Pfam" id="PF05199">
    <property type="entry name" value="GMC_oxred_C"/>
    <property type="match status" value="1"/>
</dbReference>
<dbReference type="SUPFAM" id="SSF54373">
    <property type="entry name" value="FAD-linked reductases, C-terminal domain"/>
    <property type="match status" value="1"/>
</dbReference>
<dbReference type="InterPro" id="IPR051871">
    <property type="entry name" value="GMC_Oxidoreductase-Related"/>
</dbReference>
<comment type="cofactor">
    <cofactor evidence="1">
        <name>FAD</name>
        <dbReference type="ChEBI" id="CHEBI:57692"/>
    </cofactor>
</comment>
<evidence type="ECO:0000256" key="2">
    <source>
        <dbReference type="ARBA" id="ARBA00022630"/>
    </source>
</evidence>
<gene>
    <name evidence="5" type="ORF">OLEA9_A048435</name>
</gene>
<accession>A0A8S0SQL6</accession>
<dbReference type="Proteomes" id="UP000594638">
    <property type="component" value="Unassembled WGS sequence"/>
</dbReference>
<dbReference type="Gramene" id="OE9A048435T1">
    <property type="protein sequence ID" value="OE9A048435C1"/>
    <property type="gene ID" value="OE9A048435"/>
</dbReference>
<keyword evidence="2" id="KW-0285">Flavoprotein</keyword>
<evidence type="ECO:0000259" key="4">
    <source>
        <dbReference type="Pfam" id="PF05199"/>
    </source>
</evidence>
<sequence>MEEAIGVEYGDNFETYRSDGSLKVDVDLLNDRLKEDGFLTTLTEVDAYDSPAQAFTSKEVPNTQGRVLSGSSAINASFYSRADQDFYPRSEWIGILEFSWSKQSYRTISPRYGSLQLLLLSGIGLRPYLFSLGIPVARHSPYVGQFLYDNPRNGISIVPLMPLERSLIQFVGQLAPVFLIVATLMENIVGPLSAGSLRFASTDVRLNPKKRCVNGTRKIGYVLNSRAMDDSKFQQWFGGREFRYTGSTLPVNLSNDAYVEVLCRHRVSNIWQYHGGCLVGKVVDRNLKVTGIDSLRVINGSTFTVSPRTNPQATLLMLGRYFGLKLLKERSR</sequence>
<keyword evidence="3" id="KW-0274">FAD</keyword>
<evidence type="ECO:0000256" key="1">
    <source>
        <dbReference type="ARBA" id="ARBA00001974"/>
    </source>
</evidence>
<keyword evidence="5" id="KW-0456">Lyase</keyword>
<dbReference type="EMBL" id="CACTIH010005478">
    <property type="protein sequence ID" value="CAA2994656.1"/>
    <property type="molecule type" value="Genomic_DNA"/>
</dbReference>
<dbReference type="Gene3D" id="3.50.50.60">
    <property type="entry name" value="FAD/NAD(P)-binding domain"/>
    <property type="match status" value="3"/>
</dbReference>
<reference evidence="5 6" key="1">
    <citation type="submission" date="2019-12" db="EMBL/GenBank/DDBJ databases">
        <authorList>
            <person name="Alioto T."/>
            <person name="Alioto T."/>
            <person name="Gomez Garrido J."/>
        </authorList>
    </citation>
    <scope>NUCLEOTIDE SEQUENCE [LARGE SCALE GENOMIC DNA]</scope>
</reference>
<dbReference type="GO" id="GO:0016829">
    <property type="term" value="F:lyase activity"/>
    <property type="evidence" value="ECO:0007669"/>
    <property type="project" value="UniProtKB-KW"/>
</dbReference>
<dbReference type="OrthoDB" id="1748721at2759"/>
<dbReference type="GO" id="GO:0016614">
    <property type="term" value="F:oxidoreductase activity, acting on CH-OH group of donors"/>
    <property type="evidence" value="ECO:0007669"/>
    <property type="project" value="InterPro"/>
</dbReference>
<feature type="domain" description="Glucose-methanol-choline oxidoreductase C-terminal" evidence="4">
    <location>
        <begin position="251"/>
        <end position="319"/>
    </location>
</feature>
<dbReference type="InterPro" id="IPR036188">
    <property type="entry name" value="FAD/NAD-bd_sf"/>
</dbReference>
<dbReference type="SUPFAM" id="SSF51905">
    <property type="entry name" value="FAD/NAD(P)-binding domain"/>
    <property type="match status" value="1"/>
</dbReference>
<dbReference type="InterPro" id="IPR007867">
    <property type="entry name" value="GMC_OxRtase_C"/>
</dbReference>
<evidence type="ECO:0000313" key="6">
    <source>
        <dbReference type="Proteomes" id="UP000594638"/>
    </source>
</evidence>
<comment type="caution">
    <text evidence="5">The sequence shown here is derived from an EMBL/GenBank/DDBJ whole genome shotgun (WGS) entry which is preliminary data.</text>
</comment>
<evidence type="ECO:0000256" key="3">
    <source>
        <dbReference type="ARBA" id="ARBA00022827"/>
    </source>
</evidence>
<dbReference type="PANTHER" id="PTHR45968:SF2">
    <property type="entry name" value="(R)-MANDELONITRILE LYASE-LIKE"/>
    <property type="match status" value="1"/>
</dbReference>
<dbReference type="AlphaFoldDB" id="A0A8S0SQL6"/>
<proteinExistence type="predicted"/>
<protein>
    <submittedName>
        <fullName evidence="5">(R)-mandelonitrile lyase-like</fullName>
    </submittedName>
</protein>
<organism evidence="5 6">
    <name type="scientific">Olea europaea subsp. europaea</name>
    <dbReference type="NCBI Taxonomy" id="158383"/>
    <lineage>
        <taxon>Eukaryota</taxon>
        <taxon>Viridiplantae</taxon>
        <taxon>Streptophyta</taxon>
        <taxon>Embryophyta</taxon>
        <taxon>Tracheophyta</taxon>
        <taxon>Spermatophyta</taxon>
        <taxon>Magnoliopsida</taxon>
        <taxon>eudicotyledons</taxon>
        <taxon>Gunneridae</taxon>
        <taxon>Pentapetalae</taxon>
        <taxon>asterids</taxon>
        <taxon>lamiids</taxon>
        <taxon>Lamiales</taxon>
        <taxon>Oleaceae</taxon>
        <taxon>Oleeae</taxon>
        <taxon>Olea</taxon>
    </lineage>
</organism>
<dbReference type="PANTHER" id="PTHR45968">
    <property type="entry name" value="OSJNBA0019K04.7 PROTEIN"/>
    <property type="match status" value="1"/>
</dbReference>